<dbReference type="InterPro" id="IPR032508">
    <property type="entry name" value="FecR_C"/>
</dbReference>
<evidence type="ECO:0000259" key="2">
    <source>
        <dbReference type="Pfam" id="PF04773"/>
    </source>
</evidence>
<dbReference type="Pfam" id="PF04773">
    <property type="entry name" value="FecR"/>
    <property type="match status" value="1"/>
</dbReference>
<dbReference type="PANTHER" id="PTHR30273">
    <property type="entry name" value="PERIPLASMIC SIGNAL SENSOR AND SIGMA FACTOR ACTIVATOR FECR-RELATED"/>
    <property type="match status" value="1"/>
</dbReference>
<feature type="domain" description="FecR protein" evidence="2">
    <location>
        <begin position="178"/>
        <end position="273"/>
    </location>
</feature>
<dbReference type="PANTHER" id="PTHR30273:SF2">
    <property type="entry name" value="PROTEIN FECR"/>
    <property type="match status" value="1"/>
</dbReference>
<evidence type="ECO:0000313" key="5">
    <source>
        <dbReference type="Proteomes" id="UP000293874"/>
    </source>
</evidence>
<dbReference type="Proteomes" id="UP000293874">
    <property type="component" value="Unassembled WGS sequence"/>
</dbReference>
<organism evidence="4 5">
    <name type="scientific">Pseudobacter ginsenosidimutans</name>
    <dbReference type="NCBI Taxonomy" id="661488"/>
    <lineage>
        <taxon>Bacteria</taxon>
        <taxon>Pseudomonadati</taxon>
        <taxon>Bacteroidota</taxon>
        <taxon>Chitinophagia</taxon>
        <taxon>Chitinophagales</taxon>
        <taxon>Chitinophagaceae</taxon>
        <taxon>Pseudobacter</taxon>
    </lineage>
</organism>
<protein>
    <submittedName>
        <fullName evidence="4">FecR family protein</fullName>
    </submittedName>
</protein>
<dbReference type="EMBL" id="SGXA01000003">
    <property type="protein sequence ID" value="RZS69153.1"/>
    <property type="molecule type" value="Genomic_DNA"/>
</dbReference>
<keyword evidence="1" id="KW-1133">Transmembrane helix</keyword>
<keyword evidence="1" id="KW-0472">Membrane</keyword>
<accession>A0A4Q7MN89</accession>
<sequence>MQTQTFEYYIDRYLQGSITPEELTLFRSFLQDPQNDEVLQQAMKNSWEEWGGHDLSFPDVLENLEQKLKAERMSRESPPVKPVPLYRRSWVRYAAAAILIAGISTAVMLSADMRTKSAPGAGPGIVSSGILPGTNKAVLTVDDKQIDLSSDKTGIAVGATIAYSDGEQLADAGKMIKLATPNGGQYQLTLPDGTKAWLNAASSISFPSVFNNGKRQIRVTGEVYLEVAQDRSKIFTVDIDGQSTVQVLGTSFNINAYTDEGNIQTTLISGSVKILPAVTNEKAVPVDSKATAVILKPGQQAIQSIQAAEPIKILNTPNPDQILAWKNGIFEFNGANLRQVMKQLERWYNIRVEYSNNVPDIIFKGEFYRNVNLSDILEVLTEMGVKFRMEGKTLKLL</sequence>
<evidence type="ECO:0000259" key="3">
    <source>
        <dbReference type="Pfam" id="PF16344"/>
    </source>
</evidence>
<evidence type="ECO:0000313" key="4">
    <source>
        <dbReference type="EMBL" id="RZS69153.1"/>
    </source>
</evidence>
<dbReference type="RefSeq" id="WP_130543515.1">
    <property type="nucleotide sequence ID" value="NZ_SGXA01000003.1"/>
</dbReference>
<dbReference type="AlphaFoldDB" id="A0A4Q7MN89"/>
<dbReference type="Gene3D" id="2.60.120.1440">
    <property type="match status" value="1"/>
</dbReference>
<dbReference type="GO" id="GO:0016989">
    <property type="term" value="F:sigma factor antagonist activity"/>
    <property type="evidence" value="ECO:0007669"/>
    <property type="project" value="TreeGrafter"/>
</dbReference>
<gene>
    <name evidence="4" type="ORF">EV199_4979</name>
</gene>
<evidence type="ECO:0000256" key="1">
    <source>
        <dbReference type="SAM" id="Phobius"/>
    </source>
</evidence>
<feature type="transmembrane region" description="Helical" evidence="1">
    <location>
        <begin position="90"/>
        <end position="109"/>
    </location>
</feature>
<proteinExistence type="predicted"/>
<keyword evidence="5" id="KW-1185">Reference proteome</keyword>
<dbReference type="InterPro" id="IPR006860">
    <property type="entry name" value="FecR"/>
</dbReference>
<reference evidence="4 5" key="1">
    <citation type="submission" date="2019-02" db="EMBL/GenBank/DDBJ databases">
        <title>Genomic Encyclopedia of Type Strains, Phase IV (KMG-IV): sequencing the most valuable type-strain genomes for metagenomic binning, comparative biology and taxonomic classification.</title>
        <authorList>
            <person name="Goeker M."/>
        </authorList>
    </citation>
    <scope>NUCLEOTIDE SEQUENCE [LARGE SCALE GENOMIC DNA]</scope>
    <source>
        <strain evidence="4 5">DSM 18116</strain>
    </source>
</reference>
<keyword evidence="1" id="KW-0812">Transmembrane</keyword>
<name>A0A4Q7MN89_9BACT</name>
<dbReference type="Gene3D" id="3.55.50.30">
    <property type="match status" value="1"/>
</dbReference>
<dbReference type="Pfam" id="PF16344">
    <property type="entry name" value="FecR_C"/>
    <property type="match status" value="1"/>
</dbReference>
<feature type="domain" description="Protein FecR C-terminal" evidence="3">
    <location>
        <begin position="330"/>
        <end position="394"/>
    </location>
</feature>
<comment type="caution">
    <text evidence="4">The sequence shown here is derived from an EMBL/GenBank/DDBJ whole genome shotgun (WGS) entry which is preliminary data.</text>
</comment>
<dbReference type="InterPro" id="IPR012373">
    <property type="entry name" value="Ferrdict_sens_TM"/>
</dbReference>